<comment type="catalytic activity">
    <reaction evidence="1">
        <text>ATP + H2O = ADP + phosphate + H(+)</text>
        <dbReference type="Rhea" id="RHEA:13065"/>
        <dbReference type="ChEBI" id="CHEBI:15377"/>
        <dbReference type="ChEBI" id="CHEBI:15378"/>
        <dbReference type="ChEBI" id="CHEBI:30616"/>
        <dbReference type="ChEBI" id="CHEBI:43474"/>
        <dbReference type="ChEBI" id="CHEBI:456216"/>
        <dbReference type="EC" id="5.6.2.3"/>
    </reaction>
</comment>
<keyword evidence="1" id="KW-0378">Hydrolase</keyword>
<name>A0A0L6VE14_9BASI</name>
<dbReference type="InterPro" id="IPR049163">
    <property type="entry name" value="Pif1-like_2B_dom"/>
</dbReference>
<dbReference type="GO" id="GO:0000723">
    <property type="term" value="P:telomere maintenance"/>
    <property type="evidence" value="ECO:0007669"/>
    <property type="project" value="InterPro"/>
</dbReference>
<proteinExistence type="inferred from homology"/>
<comment type="cofactor">
    <cofactor evidence="1">
        <name>Mg(2+)</name>
        <dbReference type="ChEBI" id="CHEBI:18420"/>
    </cofactor>
</comment>
<dbReference type="GO" id="GO:0043139">
    <property type="term" value="F:5'-3' DNA helicase activity"/>
    <property type="evidence" value="ECO:0007669"/>
    <property type="project" value="UniProtKB-EC"/>
</dbReference>
<keyword evidence="1" id="KW-0347">Helicase</keyword>
<dbReference type="SUPFAM" id="SSF52540">
    <property type="entry name" value="P-loop containing nucleoside triphosphate hydrolases"/>
    <property type="match status" value="2"/>
</dbReference>
<dbReference type="Gene3D" id="3.40.50.300">
    <property type="entry name" value="P-loop containing nucleotide triphosphate hydrolases"/>
    <property type="match status" value="1"/>
</dbReference>
<accession>A0A0L6VE14</accession>
<dbReference type="CDD" id="cd18037">
    <property type="entry name" value="DEXSc_Pif1_like"/>
    <property type="match status" value="1"/>
</dbReference>
<dbReference type="GO" id="GO:0006281">
    <property type="term" value="P:DNA repair"/>
    <property type="evidence" value="ECO:0007669"/>
    <property type="project" value="UniProtKB-KW"/>
</dbReference>
<reference evidence="3 4" key="1">
    <citation type="submission" date="2015-08" db="EMBL/GenBank/DDBJ databases">
        <title>Next Generation Sequencing and Analysis of the Genome of Puccinia sorghi L Schw, the Causal Agent of Maize Common Rust.</title>
        <authorList>
            <person name="Rochi L."/>
            <person name="Burguener G."/>
            <person name="Darino M."/>
            <person name="Turjanski A."/>
            <person name="Kreff E."/>
            <person name="Dieguez M.J."/>
            <person name="Sacco F."/>
        </authorList>
    </citation>
    <scope>NUCLEOTIDE SEQUENCE [LARGE SCALE GENOMIC DNA]</scope>
    <source>
        <strain evidence="3 4">RO10H11247</strain>
    </source>
</reference>
<dbReference type="CDD" id="cd18809">
    <property type="entry name" value="SF1_C_RecD"/>
    <property type="match status" value="1"/>
</dbReference>
<dbReference type="InterPro" id="IPR010285">
    <property type="entry name" value="DNA_helicase_pif1-like_DEAD"/>
</dbReference>
<dbReference type="SMART" id="SM00382">
    <property type="entry name" value="AAA"/>
    <property type="match status" value="1"/>
</dbReference>
<sequence length="432" mass="47160">MQDLVFTTSQADAIDRCVNVPSNYFITGCGGTGKSTVLREVIRRLRDKWGADTGTVAVTASTGAAACTLSGTTLHTFGGIRLGANSVRVCIARARSDQRVRDRWAATEVLVIDEISMVASDYISKLDAVARALRGRSKAMGGIQIIMCGDFLQLPPVTKDCAKLFLSDWWRDARVQTILLRDSMRQSDLEFISGLNAMRMGNMPPGPLGRVLAGECSPYIEGLMSQTTKLKCLKRAADEHNMKELQKIERQELKRFYAQDWGTDPNDAFSRQCALLSVLELKVGALVMLVRNLPHLGLVNGSTGRICRYEPRGKDGETEHVPVVNMVTTAGQPVEYVAERQEASVQDAYGGTVWSRRQVPLILAWAITIHKAQGATLDLVDVDLHGCFDVGQAYVACSRATSLQGLKVSNFSPGCIRADPDAALFYKGLEGV</sequence>
<dbReference type="GO" id="GO:0005524">
    <property type="term" value="F:ATP binding"/>
    <property type="evidence" value="ECO:0007669"/>
    <property type="project" value="UniProtKB-KW"/>
</dbReference>
<dbReference type="GO" id="GO:0016887">
    <property type="term" value="F:ATP hydrolysis activity"/>
    <property type="evidence" value="ECO:0007669"/>
    <property type="project" value="RHEA"/>
</dbReference>
<keyword evidence="1" id="KW-0547">Nucleotide-binding</keyword>
<dbReference type="Pfam" id="PF21530">
    <property type="entry name" value="Pif1_2B_dom"/>
    <property type="match status" value="1"/>
</dbReference>
<evidence type="ECO:0000259" key="2">
    <source>
        <dbReference type="SMART" id="SM00382"/>
    </source>
</evidence>
<dbReference type="Proteomes" id="UP000037035">
    <property type="component" value="Unassembled WGS sequence"/>
</dbReference>
<dbReference type="OrthoDB" id="432234at2759"/>
<keyword evidence="1" id="KW-0227">DNA damage</keyword>
<organism evidence="3 4">
    <name type="scientific">Puccinia sorghi</name>
    <dbReference type="NCBI Taxonomy" id="27349"/>
    <lineage>
        <taxon>Eukaryota</taxon>
        <taxon>Fungi</taxon>
        <taxon>Dikarya</taxon>
        <taxon>Basidiomycota</taxon>
        <taxon>Pucciniomycotina</taxon>
        <taxon>Pucciniomycetes</taxon>
        <taxon>Pucciniales</taxon>
        <taxon>Pucciniaceae</taxon>
        <taxon>Puccinia</taxon>
    </lineage>
</organism>
<dbReference type="PANTHER" id="PTHR47642:SF7">
    <property type="entry name" value="ATP-DEPENDENT DNA HELICASE PIF1"/>
    <property type="match status" value="1"/>
</dbReference>
<dbReference type="InterPro" id="IPR027417">
    <property type="entry name" value="P-loop_NTPase"/>
</dbReference>
<comment type="caution">
    <text evidence="3">The sequence shown here is derived from an EMBL/GenBank/DDBJ whole genome shotgun (WGS) entry which is preliminary data.</text>
</comment>
<dbReference type="EMBL" id="LAVV01006679">
    <property type="protein sequence ID" value="KNZ58812.1"/>
    <property type="molecule type" value="Genomic_DNA"/>
</dbReference>
<dbReference type="InterPro" id="IPR003593">
    <property type="entry name" value="AAA+_ATPase"/>
</dbReference>
<dbReference type="PANTHER" id="PTHR47642">
    <property type="entry name" value="ATP-DEPENDENT DNA HELICASE"/>
    <property type="match status" value="1"/>
</dbReference>
<comment type="similarity">
    <text evidence="1">Belongs to the helicase family.</text>
</comment>
<evidence type="ECO:0000313" key="4">
    <source>
        <dbReference type="Proteomes" id="UP000037035"/>
    </source>
</evidence>
<gene>
    <name evidence="3" type="ORF">VP01_1858g4</name>
</gene>
<protein>
    <recommendedName>
        <fullName evidence="1">ATP-dependent DNA helicase</fullName>
        <ecNumber evidence="1">5.6.2.3</ecNumber>
    </recommendedName>
</protein>
<dbReference type="GO" id="GO:0006310">
    <property type="term" value="P:DNA recombination"/>
    <property type="evidence" value="ECO:0007669"/>
    <property type="project" value="UniProtKB-KW"/>
</dbReference>
<dbReference type="AlphaFoldDB" id="A0A0L6VE14"/>
<evidence type="ECO:0000313" key="3">
    <source>
        <dbReference type="EMBL" id="KNZ58812.1"/>
    </source>
</evidence>
<evidence type="ECO:0000256" key="1">
    <source>
        <dbReference type="RuleBase" id="RU363044"/>
    </source>
</evidence>
<keyword evidence="1" id="KW-0067">ATP-binding</keyword>
<dbReference type="EC" id="5.6.2.3" evidence="1"/>
<dbReference type="STRING" id="27349.A0A0L6VE14"/>
<feature type="domain" description="AAA+ ATPase" evidence="2">
    <location>
        <begin position="20"/>
        <end position="195"/>
    </location>
</feature>
<keyword evidence="1" id="KW-0234">DNA repair</keyword>
<dbReference type="VEuPathDB" id="FungiDB:VP01_1858g4"/>
<keyword evidence="1" id="KW-0233">DNA recombination</keyword>
<keyword evidence="4" id="KW-1185">Reference proteome</keyword>
<dbReference type="Pfam" id="PF05970">
    <property type="entry name" value="PIF1"/>
    <property type="match status" value="1"/>
</dbReference>
<dbReference type="InterPro" id="IPR051055">
    <property type="entry name" value="PIF1_helicase"/>
</dbReference>